<dbReference type="PROSITE" id="PS00430">
    <property type="entry name" value="TONB_DEPENDENT_REC_1"/>
    <property type="match status" value="1"/>
</dbReference>
<dbReference type="KEGG" id="gox:GOX2038"/>
<dbReference type="RefSeq" id="WP_011253551.1">
    <property type="nucleotide sequence ID" value="NC_006677.1"/>
</dbReference>
<dbReference type="STRING" id="290633.GOX2038"/>
<reference evidence="2 3" key="1">
    <citation type="journal article" date="2005" name="Nat. Biotechnol.">
        <title>Complete genome sequence of the acetic acid bacterium Gluconobacter oxydans.</title>
        <authorList>
            <person name="Prust C."/>
            <person name="Hoffmeister M."/>
            <person name="Liesegang H."/>
            <person name="Wiezer A."/>
            <person name="Fricke W.F."/>
            <person name="Ehrenreich A."/>
            <person name="Gottschalk G."/>
            <person name="Deppenmeier U."/>
        </authorList>
    </citation>
    <scope>NUCLEOTIDE SEQUENCE [LARGE SCALE GENOMIC DNA]</scope>
    <source>
        <strain evidence="2 3">621H</strain>
    </source>
</reference>
<protein>
    <submittedName>
        <fullName evidence="2">Uncharacterized protein</fullName>
    </submittedName>
</protein>
<evidence type="ECO:0000313" key="2">
    <source>
        <dbReference type="EMBL" id="AAW61774.1"/>
    </source>
</evidence>
<keyword evidence="3" id="KW-1185">Reference proteome</keyword>
<dbReference type="HOGENOM" id="CLU_1118925_0_0_5"/>
<dbReference type="AlphaFoldDB" id="Q5FPC2"/>
<proteinExistence type="predicted"/>
<dbReference type="EMBL" id="CP000009">
    <property type="protein sequence ID" value="AAW61774.1"/>
    <property type="molecule type" value="Genomic_DNA"/>
</dbReference>
<sequence length="264" mass="29304">MRKASIGTVLFAALVLMSFSAAPAQTTETVTVTGQHAMRVGSYKGIHWVYDRFDRLPESARKDLSLHFLGDILPDHAVPSEAHVVLHAKGGDIPLFVGQDRDMHFPRSDALLAENPPVLLTLPPDRKVQLELAIEVAPLPTPSFTKEQAGVWMGEINAAIRDFFGVILAFLAPDAHRLKVDVAPGARFEAVENGTARLLVDNQGAVSYTFILRPQDYQDGTVFRSDRPFSMIRVKVPTNEFFTLKRKNDAGFDRWPARTHHAEP</sequence>
<name>Q5FPC2_GLUOX</name>
<feature type="chain" id="PRO_5004256810" evidence="1">
    <location>
        <begin position="25"/>
        <end position="264"/>
    </location>
</feature>
<gene>
    <name evidence="2" type="ordered locus">GOX2038</name>
</gene>
<dbReference type="Proteomes" id="UP000006375">
    <property type="component" value="Chromosome"/>
</dbReference>
<evidence type="ECO:0000256" key="1">
    <source>
        <dbReference type="SAM" id="SignalP"/>
    </source>
</evidence>
<organism evidence="2 3">
    <name type="scientific">Gluconobacter oxydans (strain 621H)</name>
    <name type="common">Gluconobacter suboxydans</name>
    <dbReference type="NCBI Taxonomy" id="290633"/>
    <lineage>
        <taxon>Bacteria</taxon>
        <taxon>Pseudomonadati</taxon>
        <taxon>Pseudomonadota</taxon>
        <taxon>Alphaproteobacteria</taxon>
        <taxon>Acetobacterales</taxon>
        <taxon>Acetobacteraceae</taxon>
        <taxon>Gluconobacter</taxon>
    </lineage>
</organism>
<feature type="signal peptide" evidence="1">
    <location>
        <begin position="1"/>
        <end position="24"/>
    </location>
</feature>
<dbReference type="InterPro" id="IPR010916">
    <property type="entry name" value="TonB_box_CS"/>
</dbReference>
<accession>Q5FPC2</accession>
<keyword evidence="1" id="KW-0732">Signal</keyword>
<evidence type="ECO:0000313" key="3">
    <source>
        <dbReference type="Proteomes" id="UP000006375"/>
    </source>
</evidence>